<feature type="region of interest" description="Disordered" evidence="1">
    <location>
        <begin position="1"/>
        <end position="53"/>
    </location>
</feature>
<keyword evidence="4" id="KW-1185">Reference proteome</keyword>
<dbReference type="PANTHER" id="PTHR40763:SF4">
    <property type="entry name" value="DUF1707 DOMAIN-CONTAINING PROTEIN"/>
    <property type="match status" value="1"/>
</dbReference>
<proteinExistence type="predicted"/>
<feature type="compositionally biased region" description="Polar residues" evidence="1">
    <location>
        <begin position="1"/>
        <end position="10"/>
    </location>
</feature>
<dbReference type="AlphaFoldDB" id="A0A9W4GRU9"/>
<evidence type="ECO:0000313" key="3">
    <source>
        <dbReference type="EMBL" id="CAG6394113.1"/>
    </source>
</evidence>
<dbReference type="InterPro" id="IPR012551">
    <property type="entry name" value="DUF1707_SHOCT-like"/>
</dbReference>
<evidence type="ECO:0000256" key="1">
    <source>
        <dbReference type="SAM" id="MobiDB-lite"/>
    </source>
</evidence>
<dbReference type="EMBL" id="CAJSLV010000053">
    <property type="protein sequence ID" value="CAG6394113.1"/>
    <property type="molecule type" value="Genomic_DNA"/>
</dbReference>
<feature type="domain" description="DUF1707" evidence="2">
    <location>
        <begin position="49"/>
        <end position="101"/>
    </location>
</feature>
<dbReference type="Proteomes" id="UP001152519">
    <property type="component" value="Unassembled WGS sequence"/>
</dbReference>
<reference evidence="3" key="1">
    <citation type="submission" date="2021-05" db="EMBL/GenBank/DDBJ databases">
        <authorList>
            <person name="Arsene-Ploetze F."/>
        </authorList>
    </citation>
    <scope>NUCLEOTIDE SEQUENCE</scope>
    <source>
        <strain evidence="3">DSM 42138</strain>
    </source>
</reference>
<organism evidence="3 4">
    <name type="scientific">Actinacidiphila cocklensis</name>
    <dbReference type="NCBI Taxonomy" id="887465"/>
    <lineage>
        <taxon>Bacteria</taxon>
        <taxon>Bacillati</taxon>
        <taxon>Actinomycetota</taxon>
        <taxon>Actinomycetes</taxon>
        <taxon>Kitasatosporales</taxon>
        <taxon>Streptomycetaceae</taxon>
        <taxon>Actinacidiphila</taxon>
    </lineage>
</organism>
<name>A0A9W4GRU9_9ACTN</name>
<feature type="region of interest" description="Disordered" evidence="1">
    <location>
        <begin position="97"/>
        <end position="122"/>
    </location>
</feature>
<comment type="caution">
    <text evidence="3">The sequence shown here is derived from an EMBL/GenBank/DDBJ whole genome shotgun (WGS) entry which is preliminary data.</text>
</comment>
<dbReference type="RefSeq" id="WP_308208295.1">
    <property type="nucleotide sequence ID" value="NZ_CAJSLV010000053.1"/>
</dbReference>
<dbReference type="Pfam" id="PF08044">
    <property type="entry name" value="DUF1707"/>
    <property type="match status" value="1"/>
</dbReference>
<dbReference type="PANTHER" id="PTHR40763">
    <property type="entry name" value="MEMBRANE PROTEIN-RELATED"/>
    <property type="match status" value="1"/>
</dbReference>
<accession>A0A9W4GRU9</accession>
<protein>
    <recommendedName>
        <fullName evidence="2">DUF1707 domain-containing protein</fullName>
    </recommendedName>
</protein>
<evidence type="ECO:0000259" key="2">
    <source>
        <dbReference type="Pfam" id="PF08044"/>
    </source>
</evidence>
<feature type="compositionally biased region" description="Low complexity" evidence="1">
    <location>
        <begin position="16"/>
        <end position="46"/>
    </location>
</feature>
<gene>
    <name evidence="3" type="ORF">SCOCK_240065</name>
</gene>
<evidence type="ECO:0000313" key="4">
    <source>
        <dbReference type="Proteomes" id="UP001152519"/>
    </source>
</evidence>
<sequence>MDESQLQKPAQQPVEPAQRPAETAVAAAPAATASPAPTALSAPAADADLRASDADRDRIADILREALAEGRLDSGEHSERLDRVYAAKTLGELEPLVRDLPQGRVESPAPAPRGYAGDGSGENPNLVGILGGAERKGRWRVGHKITAVAILGGVEIDLSEATFTAPELVIHCTAVMGGVSVKLPENVTLRGGGVIGIMGGSDIKAYESTDPGAPVVRIDGVAFWGGVEAKAKRGKKVKDWTKK</sequence>